<name>A0A238Z5X4_9BACT</name>
<accession>A0A238Z5X4</accession>
<evidence type="ECO:0000313" key="1">
    <source>
        <dbReference type="EMBL" id="SNR78233.1"/>
    </source>
</evidence>
<dbReference type="Proteomes" id="UP000198310">
    <property type="component" value="Unassembled WGS sequence"/>
</dbReference>
<gene>
    <name evidence="1" type="ORF">SAMN06269173_106340</name>
</gene>
<keyword evidence="2" id="KW-1185">Reference proteome</keyword>
<reference evidence="2" key="1">
    <citation type="submission" date="2017-06" db="EMBL/GenBank/DDBJ databases">
        <authorList>
            <person name="Varghese N."/>
            <person name="Submissions S."/>
        </authorList>
    </citation>
    <scope>NUCLEOTIDE SEQUENCE [LARGE SCALE GENOMIC DNA]</scope>
    <source>
        <strain evidence="2">DSM 28041</strain>
    </source>
</reference>
<protein>
    <submittedName>
        <fullName evidence="1">Uncharacterized protein</fullName>
    </submittedName>
</protein>
<dbReference type="AlphaFoldDB" id="A0A238Z5X4"/>
<evidence type="ECO:0000313" key="2">
    <source>
        <dbReference type="Proteomes" id="UP000198310"/>
    </source>
</evidence>
<proteinExistence type="predicted"/>
<organism evidence="1 2">
    <name type="scientific">Hymenobacter mucosus</name>
    <dbReference type="NCBI Taxonomy" id="1411120"/>
    <lineage>
        <taxon>Bacteria</taxon>
        <taxon>Pseudomonadati</taxon>
        <taxon>Bacteroidota</taxon>
        <taxon>Cytophagia</taxon>
        <taxon>Cytophagales</taxon>
        <taxon>Hymenobacteraceae</taxon>
        <taxon>Hymenobacter</taxon>
    </lineage>
</organism>
<dbReference type="EMBL" id="FZNS01000006">
    <property type="protein sequence ID" value="SNR78233.1"/>
    <property type="molecule type" value="Genomic_DNA"/>
</dbReference>
<sequence>MPIRIVFGLLQFLLLATICFAGAYHLTRRPQSVAAPRTIMVAPGVEEHTLSMLPSN</sequence>